<organism evidence="1 2">
    <name type="scientific">Gemmata massiliana</name>
    <dbReference type="NCBI Taxonomy" id="1210884"/>
    <lineage>
        <taxon>Bacteria</taxon>
        <taxon>Pseudomonadati</taxon>
        <taxon>Planctomycetota</taxon>
        <taxon>Planctomycetia</taxon>
        <taxon>Gemmatales</taxon>
        <taxon>Gemmataceae</taxon>
        <taxon>Gemmata</taxon>
    </lineage>
</organism>
<dbReference type="KEGG" id="gms:SOIL9_43840"/>
<gene>
    <name evidence="1" type="ORF">SOIL9_43840</name>
</gene>
<sequence length="193" mass="21175">MTEVEWLAGSDPKPMLQFLSDKASDRKLRLFAVAVARRCPGDVTDPALAEAVDVAELASDGIVGQDALLAAVRRADSLVGTLFIRDGERPPWNATPVEIRAPMHWAFIATSPGHMHMAALRDCDLFHCGWASKLNRAHQPPVLREIFGNPFRPVTFPPEWRTSTVLALAGQMYESREFGAMPMLADALQDAAL</sequence>
<dbReference type="AlphaFoldDB" id="A0A6P2D1R5"/>
<dbReference type="Proteomes" id="UP000464178">
    <property type="component" value="Chromosome"/>
</dbReference>
<evidence type="ECO:0000313" key="1">
    <source>
        <dbReference type="EMBL" id="VTR93330.1"/>
    </source>
</evidence>
<proteinExistence type="predicted"/>
<protein>
    <submittedName>
        <fullName evidence="1">Uncharacterized protein</fullName>
    </submittedName>
</protein>
<evidence type="ECO:0000313" key="2">
    <source>
        <dbReference type="Proteomes" id="UP000464178"/>
    </source>
</evidence>
<keyword evidence="2" id="KW-1185">Reference proteome</keyword>
<dbReference type="RefSeq" id="WP_162665776.1">
    <property type="nucleotide sequence ID" value="NZ_LR593886.1"/>
</dbReference>
<accession>A0A6P2D1R5</accession>
<name>A0A6P2D1R5_9BACT</name>
<reference evidence="1 2" key="1">
    <citation type="submission" date="2019-05" db="EMBL/GenBank/DDBJ databases">
        <authorList>
            <consortium name="Science for Life Laboratories"/>
        </authorList>
    </citation>
    <scope>NUCLEOTIDE SEQUENCE [LARGE SCALE GENOMIC DNA]</scope>
    <source>
        <strain evidence="1">Soil9</strain>
    </source>
</reference>
<dbReference type="EMBL" id="LR593886">
    <property type="protein sequence ID" value="VTR93330.1"/>
    <property type="molecule type" value="Genomic_DNA"/>
</dbReference>